<feature type="domain" description="TATA element modulatory factor 1 TATA binding" evidence="6">
    <location>
        <begin position="884"/>
        <end position="971"/>
    </location>
</feature>
<feature type="compositionally biased region" description="Low complexity" evidence="5">
    <location>
        <begin position="186"/>
        <end position="196"/>
    </location>
</feature>
<name>A0AAD9IGL1_PROWI</name>
<evidence type="ECO:0000256" key="4">
    <source>
        <dbReference type="SAM" id="Coils"/>
    </source>
</evidence>
<dbReference type="InterPro" id="IPR022091">
    <property type="entry name" value="TMF_TATA-bd"/>
</dbReference>
<proteinExistence type="predicted"/>
<dbReference type="PANTHER" id="PTHR47347">
    <property type="entry name" value="GOLGIN CANDIDATE 5"/>
    <property type="match status" value="1"/>
</dbReference>
<feature type="compositionally biased region" description="Basic and acidic residues" evidence="5">
    <location>
        <begin position="794"/>
        <end position="808"/>
    </location>
</feature>
<feature type="compositionally biased region" description="Basic and acidic residues" evidence="5">
    <location>
        <begin position="98"/>
        <end position="110"/>
    </location>
</feature>
<evidence type="ECO:0000313" key="8">
    <source>
        <dbReference type="Proteomes" id="UP001255856"/>
    </source>
</evidence>
<feature type="coiled-coil region" evidence="4">
    <location>
        <begin position="508"/>
        <end position="577"/>
    </location>
</feature>
<comment type="subcellular location">
    <subcellularLocation>
        <location evidence="1">Golgi apparatus</location>
    </subcellularLocation>
</comment>
<feature type="compositionally biased region" description="Low complexity" evidence="5">
    <location>
        <begin position="123"/>
        <end position="138"/>
    </location>
</feature>
<sequence>MAGFGFSFTDLTSGLASLNDIGERFNKIREDIESTLDKTLGAALPNDPQAEAAHQGMLLARGDGSDAEQTWEQAADLTAREPGDQLEELQGDASGRVAAERSEDAPHSDDAGNEAASSAQTGSQPVSTAASVAPVAEAWEGDEGWASPTFAKSEQQSDEDLGRSPSAKDLCGEPVPEERAEEAAEEANQVVAAEPALAENVQQDTVSGTNTQGHLSTTSSVASSPPLASKGRARHSDSPTSDAGCRGLRLVEEFEGGEEKDEATGGDVHEALEEAAALDPGSAGDPGVVPDVSGSSREEGPSNEVLLSKSGEGEEETHTGAVGQSEEHPHLAAGDDVLDSQKPAAGLAEAPAPLDESASEEPVTRQSSAAEPAEAHSGDESARVQNEAESAAASPRTEAEKSSRDPNAPSSQPSPDKAHDHQAPPLELELGRLREALAAREAQAVSSAGRLAELTEVVEKLTRRNEELVLAASSVSEADVAALEQDFRQRLSAAERKAYAVGKERDALKKALEAKSALEAKLREKDETIAEVMAEGEKLSKKQLAQELTLKRLRAEAREAKGRTEDLSGRLAAAQQRVSELAAGLDARGAELAAEREQAAEVLAAERAAHAAALAEARAARDAAERQAQEAAKRGAAQRLRGSEQRVAVLEEALAELRAEAEAARAKAEEREELLTAEVSALQRRCAVAEARGADADAAVQAATGPLLVQVRAMQAAAAEEAAAQAAAREAAARELEAAKEAAARLEARLAAAEEDARAARRDAAAAHAEADQARARAEAAHERGEAAAATALAREREAAQAREEVAAAKEALQTMEGLPAGSRRAAVRAEGRVRELEDALERSTQAAGPATDEAPPSPQGGMSSAAATPSSPPASPRSTDAAEEVSLRRSLREAEAVRDRLMEELVTTATAAELGKAATEEAAALRKEVDRLTRRCETCLVMLGEKDERIEELVADLSESRTLYRQQIEFMADRLAQLQTG</sequence>
<feature type="compositionally biased region" description="Basic and acidic residues" evidence="5">
    <location>
        <begin position="373"/>
        <end position="382"/>
    </location>
</feature>
<gene>
    <name evidence="7" type="ORF">QBZ16_004882</name>
</gene>
<feature type="region of interest" description="Disordered" evidence="5">
    <location>
        <begin position="761"/>
        <end position="891"/>
    </location>
</feature>
<feature type="compositionally biased region" description="Polar residues" evidence="5">
    <location>
        <begin position="200"/>
        <end position="223"/>
    </location>
</feature>
<reference evidence="7" key="1">
    <citation type="submission" date="2021-01" db="EMBL/GenBank/DDBJ databases">
        <authorList>
            <person name="Eckstrom K.M.E."/>
        </authorList>
    </citation>
    <scope>NUCLEOTIDE SEQUENCE</scope>
    <source>
        <strain evidence="7">UVCC 0001</strain>
    </source>
</reference>
<accession>A0AAD9IGL1</accession>
<keyword evidence="2" id="KW-0333">Golgi apparatus</keyword>
<feature type="compositionally biased region" description="Basic and acidic residues" evidence="5">
    <location>
        <begin position="761"/>
        <end position="786"/>
    </location>
</feature>
<dbReference type="Pfam" id="PF12325">
    <property type="entry name" value="TMF_TATA_bd"/>
    <property type="match status" value="1"/>
</dbReference>
<dbReference type="Proteomes" id="UP001255856">
    <property type="component" value="Unassembled WGS sequence"/>
</dbReference>
<feature type="compositionally biased region" description="Basic and acidic residues" evidence="5">
    <location>
        <begin position="828"/>
        <end position="842"/>
    </location>
</feature>
<dbReference type="PANTHER" id="PTHR47347:SF2">
    <property type="entry name" value="GOLGIN CANDIDATE 5"/>
    <property type="match status" value="1"/>
</dbReference>
<protein>
    <recommendedName>
        <fullName evidence="6">TATA element modulatory factor 1 TATA binding domain-containing protein</fullName>
    </recommendedName>
</protein>
<evidence type="ECO:0000313" key="7">
    <source>
        <dbReference type="EMBL" id="KAK2077248.1"/>
    </source>
</evidence>
<dbReference type="InterPro" id="IPR022092">
    <property type="entry name" value="TMF_DNA-bd"/>
</dbReference>
<evidence type="ECO:0000256" key="5">
    <source>
        <dbReference type="SAM" id="MobiDB-lite"/>
    </source>
</evidence>
<dbReference type="GO" id="GO:0005794">
    <property type="term" value="C:Golgi apparatus"/>
    <property type="evidence" value="ECO:0007669"/>
    <property type="project" value="UniProtKB-SubCell"/>
</dbReference>
<dbReference type="AlphaFoldDB" id="A0AAD9IGL1"/>
<feature type="compositionally biased region" description="Low complexity" evidence="5">
    <location>
        <begin position="343"/>
        <end position="354"/>
    </location>
</feature>
<keyword evidence="8" id="KW-1185">Reference proteome</keyword>
<dbReference type="EMBL" id="JASFZW010000007">
    <property type="protein sequence ID" value="KAK2077248.1"/>
    <property type="molecule type" value="Genomic_DNA"/>
</dbReference>
<feature type="coiled-coil region" evidence="4">
    <location>
        <begin position="607"/>
        <end position="692"/>
    </location>
</feature>
<evidence type="ECO:0000256" key="2">
    <source>
        <dbReference type="ARBA" id="ARBA00023034"/>
    </source>
</evidence>
<organism evidence="7 8">
    <name type="scientific">Prototheca wickerhamii</name>
    <dbReference type="NCBI Taxonomy" id="3111"/>
    <lineage>
        <taxon>Eukaryota</taxon>
        <taxon>Viridiplantae</taxon>
        <taxon>Chlorophyta</taxon>
        <taxon>core chlorophytes</taxon>
        <taxon>Trebouxiophyceae</taxon>
        <taxon>Chlorellales</taxon>
        <taxon>Chlorellaceae</taxon>
        <taxon>Prototheca</taxon>
    </lineage>
</organism>
<dbReference type="Pfam" id="PF12329">
    <property type="entry name" value="TMF_DNA_bd"/>
    <property type="match status" value="1"/>
</dbReference>
<comment type="caution">
    <text evidence="7">The sequence shown here is derived from an EMBL/GenBank/DDBJ whole genome shotgun (WGS) entry which is preliminary data.</text>
</comment>
<evidence type="ECO:0000256" key="1">
    <source>
        <dbReference type="ARBA" id="ARBA00004555"/>
    </source>
</evidence>
<keyword evidence="3 4" id="KW-0175">Coiled coil</keyword>
<evidence type="ECO:0000256" key="3">
    <source>
        <dbReference type="ARBA" id="ARBA00023054"/>
    </source>
</evidence>
<evidence type="ECO:0000259" key="6">
    <source>
        <dbReference type="Pfam" id="PF12325"/>
    </source>
</evidence>
<feature type="region of interest" description="Disordered" evidence="5">
    <location>
        <begin position="42"/>
        <end position="431"/>
    </location>
</feature>